<evidence type="ECO:0000259" key="2">
    <source>
        <dbReference type="Pfam" id="PF20469"/>
    </source>
</evidence>
<reference evidence="3" key="1">
    <citation type="submission" date="2015-10" db="EMBL/GenBank/DDBJ databases">
        <authorList>
            <person name="Gilbert D.G."/>
        </authorList>
    </citation>
    <scope>NUCLEOTIDE SEQUENCE</scope>
    <source>
        <strain evidence="3">Phyl III-seqv23</strain>
    </source>
</reference>
<dbReference type="SUPFAM" id="SSF52540">
    <property type="entry name" value="P-loop containing nucleoside triphosphate hydrolases"/>
    <property type="match status" value="1"/>
</dbReference>
<dbReference type="Pfam" id="PF13304">
    <property type="entry name" value="AAA_21"/>
    <property type="match status" value="1"/>
</dbReference>
<organism evidence="3">
    <name type="scientific">Ralstonia solanacearum</name>
    <name type="common">Pseudomonas solanacearum</name>
    <dbReference type="NCBI Taxonomy" id="305"/>
    <lineage>
        <taxon>Bacteria</taxon>
        <taxon>Pseudomonadati</taxon>
        <taxon>Pseudomonadota</taxon>
        <taxon>Betaproteobacteria</taxon>
        <taxon>Burkholderiales</taxon>
        <taxon>Burkholderiaceae</taxon>
        <taxon>Ralstonia</taxon>
        <taxon>Ralstonia solanacearum species complex</taxon>
    </lineage>
</organism>
<proteinExistence type="predicted"/>
<feature type="domain" description="OLD protein-like TOPRIM" evidence="2">
    <location>
        <begin position="362"/>
        <end position="431"/>
    </location>
</feature>
<feature type="domain" description="ATPase AAA-type core" evidence="1">
    <location>
        <begin position="178"/>
        <end position="318"/>
    </location>
</feature>
<protein>
    <submittedName>
        <fullName evidence="3">Uncharacterized protein</fullName>
    </submittedName>
</protein>
<dbReference type="GO" id="GO:0016887">
    <property type="term" value="F:ATP hydrolysis activity"/>
    <property type="evidence" value="ECO:0007669"/>
    <property type="project" value="InterPro"/>
</dbReference>
<dbReference type="InterPro" id="IPR051396">
    <property type="entry name" value="Bact_Antivir_Def_Nuclease"/>
</dbReference>
<evidence type="ECO:0000259" key="1">
    <source>
        <dbReference type="Pfam" id="PF13304"/>
    </source>
</evidence>
<dbReference type="InterPro" id="IPR027417">
    <property type="entry name" value="P-loop_NTPase"/>
</dbReference>
<dbReference type="GO" id="GO:0005524">
    <property type="term" value="F:ATP binding"/>
    <property type="evidence" value="ECO:0007669"/>
    <property type="project" value="InterPro"/>
</dbReference>
<sequence length="568" mass="63564">MKIRKLVIKNLRGIKELDWNLPIGDVFCLIGKGDSSKTTILDAIRYAFYPQWNLSLSDSDFYQCKTDTPIVIEVSIGELIDEFCSLNKYGYWLRGWDATNLILSDEPEDHLERILTVRLTIEKDLEPKWVVVCDRNPEGIPFKQADRIKVSVGMIGAYSEKQLSWAAGTALAKLTEAQSLNELLANASRTARTSLDADRAVSLKNFDEAAQRSQEKAKLLGVPVLDKYKAHLDLNSVNLKIGGLALHDGDIPLRQLGLGSRRMLLCGIQQLGLEDGHITLFDEVEFGLEPHRIARLLKHVREDKRGQYFLTTHSPIVLRELTINELFVVHNKKGVVKIVSTADKSLEEYEVQGKIRSSAEAFLAKKIVVCEGATEVGFLRGLDDHQMGAGKDPLSFHGVALLNAGSGSKVKGMAKAFHSLHYEVTVLADADADDQFSQADMDELTALGIPVHVWNDKLALEERTMIDLPWASVLNSMKLAQDDLGFPAYDQVRSKLEEDLDRDIWKWKDSPKLRKAIGAVAKKAGWFKDTTRGDLWFKAIAPAYKDADFVKTDLATKLNKLWAWAEHA</sequence>
<name>A0A0S4WR93_RALSL</name>
<dbReference type="EMBL" id="LN899820">
    <property type="protein sequence ID" value="CUV53975.1"/>
    <property type="molecule type" value="Genomic_DNA"/>
</dbReference>
<gene>
    <name evidence="3" type="ORF">RUN215_v1_200030</name>
</gene>
<dbReference type="InterPro" id="IPR034139">
    <property type="entry name" value="TOPRIM_OLD"/>
</dbReference>
<evidence type="ECO:0000313" key="3">
    <source>
        <dbReference type="EMBL" id="CUV53975.1"/>
    </source>
</evidence>
<accession>A0A0S4WR93</accession>
<dbReference type="AlphaFoldDB" id="A0A0S4WR93"/>
<dbReference type="PANTHER" id="PTHR43581:SF4">
    <property type="entry name" value="ATP_GTP PHOSPHATASE"/>
    <property type="match status" value="1"/>
</dbReference>
<dbReference type="PANTHER" id="PTHR43581">
    <property type="entry name" value="ATP/GTP PHOSPHATASE"/>
    <property type="match status" value="1"/>
</dbReference>
<dbReference type="Gene3D" id="3.40.50.300">
    <property type="entry name" value="P-loop containing nucleotide triphosphate hydrolases"/>
    <property type="match status" value="1"/>
</dbReference>
<dbReference type="Pfam" id="PF20469">
    <property type="entry name" value="OLD-like_TOPRIM"/>
    <property type="match status" value="1"/>
</dbReference>
<dbReference type="InterPro" id="IPR003959">
    <property type="entry name" value="ATPase_AAA_core"/>
</dbReference>